<dbReference type="PANTHER" id="PTHR22916">
    <property type="entry name" value="GLYCOSYLTRANSFERASE"/>
    <property type="match status" value="1"/>
</dbReference>
<keyword evidence="1 4" id="KW-0328">Glycosyltransferase</keyword>
<dbReference type="EC" id="2.4.-.-" evidence="4"/>
<sequence>MEYDKLISVIVPVYNVEEYLEECLNSIQHQTYTDIEVILVNDGSRDGSKEICERYCQQDSRFHLINQENKGLSGARNRGMTESKGEFITFVDSDDVIKDDMLEQLLKHMTSEEMDIVECWYTNDKKEIEIPSPENVKIIFQGNAQEALVSLCKDNIVRLNAVAKLFRREVIFNFPFLEGLFYEDVYGGMGILKHIHKMVKIDYTGYYYRVRSGSIMNREFNLKNLDLFTICDKVEQLYEGNADSLPYVQRRLFHLVLMHVVDYRIFEGNPYQEKYVEYLNRYAKSSSQSLLMRAYRLFPKKIVFISRVVGAIQWRFEKYIVKRFWRGLK</sequence>
<dbReference type="RefSeq" id="WP_125457924.1">
    <property type="nucleotide sequence ID" value="NZ_RMVN01000001.1"/>
</dbReference>
<reference evidence="4 5" key="1">
    <citation type="submission" date="2018-11" db="EMBL/GenBank/DDBJ databases">
        <title>Species Designations Belie Phenotypic and Genotypic Heterogeneity in Oral Streptococci.</title>
        <authorList>
            <person name="Velsko I."/>
        </authorList>
    </citation>
    <scope>NUCLEOTIDE SEQUENCE [LARGE SCALE GENOMIC DNA]</scope>
    <source>
        <strain evidence="4 5">BCC05</strain>
    </source>
</reference>
<comment type="caution">
    <text evidence="4">The sequence shown here is derived from an EMBL/GenBank/DDBJ whole genome shotgun (WGS) entry which is preliminary data.</text>
</comment>
<keyword evidence="2 4" id="KW-0808">Transferase</keyword>
<accession>A0A3R9U3L6</accession>
<dbReference type="CDD" id="cd00761">
    <property type="entry name" value="Glyco_tranf_GTA_type"/>
    <property type="match status" value="1"/>
</dbReference>
<dbReference type="SUPFAM" id="SSF53448">
    <property type="entry name" value="Nucleotide-diphospho-sugar transferases"/>
    <property type="match status" value="1"/>
</dbReference>
<protein>
    <submittedName>
        <fullName evidence="4">Putative glycosyltransferase EpsH</fullName>
        <ecNumber evidence="4">2.4.-.-</ecNumber>
    </submittedName>
</protein>
<evidence type="ECO:0000259" key="3">
    <source>
        <dbReference type="Pfam" id="PF00535"/>
    </source>
</evidence>
<name>A0A3R9U3L6_STROR</name>
<dbReference type="InterPro" id="IPR001173">
    <property type="entry name" value="Glyco_trans_2-like"/>
</dbReference>
<evidence type="ECO:0000313" key="4">
    <source>
        <dbReference type="EMBL" id="RSK22300.1"/>
    </source>
</evidence>
<dbReference type="Pfam" id="PF00535">
    <property type="entry name" value="Glycos_transf_2"/>
    <property type="match status" value="1"/>
</dbReference>
<evidence type="ECO:0000256" key="1">
    <source>
        <dbReference type="ARBA" id="ARBA00022676"/>
    </source>
</evidence>
<dbReference type="Proteomes" id="UP000269220">
    <property type="component" value="Unassembled WGS sequence"/>
</dbReference>
<organism evidence="4 5">
    <name type="scientific">Streptococcus oralis</name>
    <dbReference type="NCBI Taxonomy" id="1303"/>
    <lineage>
        <taxon>Bacteria</taxon>
        <taxon>Bacillati</taxon>
        <taxon>Bacillota</taxon>
        <taxon>Bacilli</taxon>
        <taxon>Lactobacillales</taxon>
        <taxon>Streptococcaceae</taxon>
        <taxon>Streptococcus</taxon>
    </lineage>
</organism>
<evidence type="ECO:0000313" key="5">
    <source>
        <dbReference type="Proteomes" id="UP000269220"/>
    </source>
</evidence>
<dbReference type="EMBL" id="RMVN01000001">
    <property type="protein sequence ID" value="RSK22300.1"/>
    <property type="molecule type" value="Genomic_DNA"/>
</dbReference>
<evidence type="ECO:0000256" key="2">
    <source>
        <dbReference type="ARBA" id="ARBA00022679"/>
    </source>
</evidence>
<dbReference type="Gene3D" id="3.90.550.10">
    <property type="entry name" value="Spore Coat Polysaccharide Biosynthesis Protein SpsA, Chain A"/>
    <property type="match status" value="1"/>
</dbReference>
<feature type="domain" description="Glycosyltransferase 2-like" evidence="3">
    <location>
        <begin position="8"/>
        <end position="127"/>
    </location>
</feature>
<dbReference type="AlphaFoldDB" id="A0A3R9U3L6"/>
<dbReference type="PANTHER" id="PTHR22916:SF51">
    <property type="entry name" value="GLYCOSYLTRANSFERASE EPSH-RELATED"/>
    <property type="match status" value="1"/>
</dbReference>
<proteinExistence type="predicted"/>
<gene>
    <name evidence="4" type="primary">epsH_4</name>
    <name evidence="4" type="ORF">D8800_00390</name>
</gene>
<dbReference type="GO" id="GO:0016757">
    <property type="term" value="F:glycosyltransferase activity"/>
    <property type="evidence" value="ECO:0007669"/>
    <property type="project" value="UniProtKB-KW"/>
</dbReference>
<dbReference type="InterPro" id="IPR029044">
    <property type="entry name" value="Nucleotide-diphossugar_trans"/>
</dbReference>